<accession>L7FLV2</accession>
<dbReference type="EMBL" id="KB207106">
    <property type="protein sequence ID" value="ELP84833.1"/>
    <property type="molecule type" value="Genomic_DNA"/>
</dbReference>
<dbReference type="SUPFAM" id="SSF49879">
    <property type="entry name" value="SMAD/FHA domain"/>
    <property type="match status" value="1"/>
</dbReference>
<keyword evidence="4" id="KW-1185">Reference proteome</keyword>
<proteinExistence type="predicted"/>
<organism evidence="3 4">
    <name type="scientific">Entamoeba invadens IP1</name>
    <dbReference type="NCBI Taxonomy" id="370355"/>
    <lineage>
        <taxon>Eukaryota</taxon>
        <taxon>Amoebozoa</taxon>
        <taxon>Evosea</taxon>
        <taxon>Archamoebae</taxon>
        <taxon>Mastigamoebida</taxon>
        <taxon>Entamoebidae</taxon>
        <taxon>Entamoeba</taxon>
    </lineage>
</organism>
<evidence type="ECO:0000256" key="1">
    <source>
        <dbReference type="SAM" id="MobiDB-lite"/>
    </source>
</evidence>
<name>L7FLV2_ENTIV</name>
<dbReference type="OMA" id="KEGTHDG"/>
<dbReference type="PROSITE" id="PS50006">
    <property type="entry name" value="FHA_DOMAIN"/>
    <property type="match status" value="1"/>
</dbReference>
<dbReference type="InterPro" id="IPR008984">
    <property type="entry name" value="SMAD_FHA_dom_sf"/>
</dbReference>
<feature type="domain" description="FHA" evidence="2">
    <location>
        <begin position="136"/>
        <end position="197"/>
    </location>
</feature>
<sequence length="224" mass="25979">MTPVLQEYATWMKMKEVKEESIKLKEQIPPNNFLKLLQVQVIQQYKESLPVRQKLTPLVVTLKETLKDVKQHAIERKEPKPPKAQRKKLKKRLSEEEDPAKDDEKKSRKRRHNKAKLIGENGQTIIEFDSKTVYPVVFGRAKDTQQSDNPSFINLSKYTKAKSLSHRHATITYEKETDTFQFVNEGRNGSGVNSSLVVKKENKVQLNDKATLEMGTFKMTFHII</sequence>
<dbReference type="Pfam" id="PF00498">
    <property type="entry name" value="FHA"/>
    <property type="match status" value="1"/>
</dbReference>
<evidence type="ECO:0000259" key="2">
    <source>
        <dbReference type="PROSITE" id="PS50006"/>
    </source>
</evidence>
<dbReference type="KEGG" id="eiv:EIN_283790"/>
<dbReference type="Gene3D" id="2.60.200.20">
    <property type="match status" value="1"/>
</dbReference>
<dbReference type="GeneID" id="14883863"/>
<evidence type="ECO:0000313" key="3">
    <source>
        <dbReference type="EMBL" id="ELP84833.1"/>
    </source>
</evidence>
<evidence type="ECO:0000313" key="4">
    <source>
        <dbReference type="Proteomes" id="UP000014680"/>
    </source>
</evidence>
<dbReference type="OrthoDB" id="29141at2759"/>
<dbReference type="VEuPathDB" id="AmoebaDB:EIN_283790"/>
<feature type="compositionally biased region" description="Basic and acidic residues" evidence="1">
    <location>
        <begin position="71"/>
        <end position="81"/>
    </location>
</feature>
<gene>
    <name evidence="3" type="ORF">EIN_283790</name>
</gene>
<dbReference type="AlphaFoldDB" id="L7FLV2"/>
<dbReference type="InterPro" id="IPR000253">
    <property type="entry name" value="FHA_dom"/>
</dbReference>
<protein>
    <recommendedName>
        <fullName evidence="2">FHA domain-containing protein</fullName>
    </recommendedName>
</protein>
<dbReference type="RefSeq" id="XP_004184179.1">
    <property type="nucleotide sequence ID" value="XM_004184131.1"/>
</dbReference>
<feature type="region of interest" description="Disordered" evidence="1">
    <location>
        <begin position="71"/>
        <end position="115"/>
    </location>
</feature>
<dbReference type="Proteomes" id="UP000014680">
    <property type="component" value="Unassembled WGS sequence"/>
</dbReference>
<reference evidence="3 4" key="1">
    <citation type="submission" date="2012-10" db="EMBL/GenBank/DDBJ databases">
        <authorList>
            <person name="Zafar N."/>
            <person name="Inman J."/>
            <person name="Hall N."/>
            <person name="Lorenzi H."/>
            <person name="Caler E."/>
        </authorList>
    </citation>
    <scope>NUCLEOTIDE SEQUENCE [LARGE SCALE GENOMIC DNA]</scope>
    <source>
        <strain evidence="3 4">IP1</strain>
    </source>
</reference>